<dbReference type="InterPro" id="IPR000212">
    <property type="entry name" value="DNA_helicase_UvrD/REP"/>
</dbReference>
<evidence type="ECO:0000313" key="14">
    <source>
        <dbReference type="Proteomes" id="UP000199600"/>
    </source>
</evidence>
<keyword evidence="6" id="KW-0413">Isomerase</keyword>
<dbReference type="Gene3D" id="1.10.486.10">
    <property type="entry name" value="PCRA, domain 4"/>
    <property type="match status" value="1"/>
</dbReference>
<dbReference type="PROSITE" id="PS51198">
    <property type="entry name" value="UVRD_HELICASE_ATP_BIND"/>
    <property type="match status" value="1"/>
</dbReference>
<proteinExistence type="inferred from homology"/>
<dbReference type="EC" id="5.6.2.4" evidence="8"/>
<gene>
    <name evidence="13" type="ORF">PROAA_1680008</name>
</gene>
<dbReference type="Gene3D" id="3.40.50.300">
    <property type="entry name" value="P-loop containing nucleotide triphosphate hydrolases"/>
    <property type="match status" value="2"/>
</dbReference>
<evidence type="ECO:0000256" key="3">
    <source>
        <dbReference type="ARBA" id="ARBA00022801"/>
    </source>
</evidence>
<evidence type="ECO:0000256" key="6">
    <source>
        <dbReference type="ARBA" id="ARBA00023235"/>
    </source>
</evidence>
<feature type="domain" description="UvrD-like helicase C-terminal" evidence="12">
    <location>
        <begin position="326"/>
        <end position="589"/>
    </location>
</feature>
<name>A0A1A8XN15_9RHOO</name>
<dbReference type="PANTHER" id="PTHR11070">
    <property type="entry name" value="UVRD / RECB / PCRA DNA HELICASE FAMILY MEMBER"/>
    <property type="match status" value="1"/>
</dbReference>
<dbReference type="Pfam" id="PF00580">
    <property type="entry name" value="UvrD-helicase"/>
    <property type="match status" value="1"/>
</dbReference>
<dbReference type="InterPro" id="IPR014017">
    <property type="entry name" value="DNA_helicase_UvrD-like_C"/>
</dbReference>
<reference evidence="13 14" key="1">
    <citation type="submission" date="2016-06" db="EMBL/GenBank/DDBJ databases">
        <authorList>
            <person name="Kjaerup R.B."/>
            <person name="Dalgaard T.S."/>
            <person name="Juul-Madsen H.R."/>
        </authorList>
    </citation>
    <scope>NUCLEOTIDE SEQUENCE [LARGE SCALE GENOMIC DNA]</scope>
    <source>
        <strain evidence="13">2</strain>
    </source>
</reference>
<evidence type="ECO:0000259" key="11">
    <source>
        <dbReference type="PROSITE" id="PS51198"/>
    </source>
</evidence>
<evidence type="ECO:0000256" key="8">
    <source>
        <dbReference type="ARBA" id="ARBA00034808"/>
    </source>
</evidence>
<comment type="catalytic activity">
    <reaction evidence="7">
        <text>Couples ATP hydrolysis with the unwinding of duplex DNA by translocating in the 3'-5' direction.</text>
        <dbReference type="EC" id="5.6.2.4"/>
    </reaction>
</comment>
<dbReference type="EMBL" id="FLQY01000077">
    <property type="protein sequence ID" value="SBT05812.1"/>
    <property type="molecule type" value="Genomic_DNA"/>
</dbReference>
<accession>A0A1A8XN15</accession>
<dbReference type="PROSITE" id="PS51217">
    <property type="entry name" value="UVRD_HELICASE_CTER"/>
    <property type="match status" value="1"/>
</dbReference>
<evidence type="ECO:0000256" key="2">
    <source>
        <dbReference type="ARBA" id="ARBA00022741"/>
    </source>
</evidence>
<feature type="binding site" evidence="10">
    <location>
        <begin position="53"/>
        <end position="60"/>
    </location>
    <ligand>
        <name>ATP</name>
        <dbReference type="ChEBI" id="CHEBI:30616"/>
    </ligand>
</feature>
<evidence type="ECO:0000313" key="13">
    <source>
        <dbReference type="EMBL" id="SBT05812.1"/>
    </source>
</evidence>
<feature type="domain" description="UvrD-like helicase ATP-binding" evidence="11">
    <location>
        <begin position="32"/>
        <end position="325"/>
    </location>
</feature>
<dbReference type="AlphaFoldDB" id="A0A1A8XN15"/>
<dbReference type="Proteomes" id="UP000199600">
    <property type="component" value="Unassembled WGS sequence"/>
</dbReference>
<dbReference type="Gene3D" id="1.10.10.160">
    <property type="match status" value="1"/>
</dbReference>
<dbReference type="CDD" id="cd17932">
    <property type="entry name" value="DEXQc_UvrD"/>
    <property type="match status" value="1"/>
</dbReference>
<evidence type="ECO:0000259" key="12">
    <source>
        <dbReference type="PROSITE" id="PS51217"/>
    </source>
</evidence>
<dbReference type="GO" id="GO:0016887">
    <property type="term" value="F:ATP hydrolysis activity"/>
    <property type="evidence" value="ECO:0007669"/>
    <property type="project" value="RHEA"/>
</dbReference>
<keyword evidence="3 10" id="KW-0378">Hydrolase</keyword>
<dbReference type="GO" id="GO:0003677">
    <property type="term" value="F:DNA binding"/>
    <property type="evidence" value="ECO:0007669"/>
    <property type="project" value="InterPro"/>
</dbReference>
<evidence type="ECO:0000256" key="10">
    <source>
        <dbReference type="PROSITE-ProRule" id="PRU00560"/>
    </source>
</evidence>
<dbReference type="PANTHER" id="PTHR11070:SF3">
    <property type="entry name" value="DNA 3'-5' HELICASE"/>
    <property type="match status" value="1"/>
</dbReference>
<organism evidence="13 14">
    <name type="scientific">Candidatus Propionivibrio aalborgensis</name>
    <dbReference type="NCBI Taxonomy" id="1860101"/>
    <lineage>
        <taxon>Bacteria</taxon>
        <taxon>Pseudomonadati</taxon>
        <taxon>Pseudomonadota</taxon>
        <taxon>Betaproteobacteria</taxon>
        <taxon>Rhodocyclales</taxon>
        <taxon>Rhodocyclaceae</taxon>
        <taxon>Propionivibrio</taxon>
    </lineage>
</organism>
<dbReference type="GO" id="GO:0005829">
    <property type="term" value="C:cytosol"/>
    <property type="evidence" value="ECO:0007669"/>
    <property type="project" value="TreeGrafter"/>
</dbReference>
<keyword evidence="4 10" id="KW-0347">Helicase</keyword>
<dbReference type="GO" id="GO:0005524">
    <property type="term" value="F:ATP binding"/>
    <property type="evidence" value="ECO:0007669"/>
    <property type="project" value="UniProtKB-UniRule"/>
</dbReference>
<evidence type="ECO:0000256" key="4">
    <source>
        <dbReference type="ARBA" id="ARBA00022806"/>
    </source>
</evidence>
<protein>
    <recommendedName>
        <fullName evidence="8">DNA 3'-5' helicase</fullName>
        <ecNumber evidence="8">5.6.2.4</ecNumber>
    </recommendedName>
</protein>
<comment type="catalytic activity">
    <reaction evidence="9">
        <text>ATP + H2O = ADP + phosphate + H(+)</text>
        <dbReference type="Rhea" id="RHEA:13065"/>
        <dbReference type="ChEBI" id="CHEBI:15377"/>
        <dbReference type="ChEBI" id="CHEBI:15378"/>
        <dbReference type="ChEBI" id="CHEBI:30616"/>
        <dbReference type="ChEBI" id="CHEBI:43474"/>
        <dbReference type="ChEBI" id="CHEBI:456216"/>
        <dbReference type="EC" id="5.6.2.4"/>
    </reaction>
</comment>
<comment type="similarity">
    <text evidence="1">Belongs to the helicase family. UvrD subfamily.</text>
</comment>
<dbReference type="InterPro" id="IPR027417">
    <property type="entry name" value="P-loop_NTPase"/>
</dbReference>
<keyword evidence="2 10" id="KW-0547">Nucleotide-binding</keyword>
<dbReference type="GO" id="GO:0043138">
    <property type="term" value="F:3'-5' DNA helicase activity"/>
    <property type="evidence" value="ECO:0007669"/>
    <property type="project" value="UniProtKB-EC"/>
</dbReference>
<dbReference type="Pfam" id="PF13361">
    <property type="entry name" value="UvrD_C"/>
    <property type="match status" value="2"/>
</dbReference>
<dbReference type="InterPro" id="IPR013986">
    <property type="entry name" value="DExx_box_DNA_helicase_dom_sf"/>
</dbReference>
<keyword evidence="14" id="KW-1185">Reference proteome</keyword>
<keyword evidence="5 10" id="KW-0067">ATP-binding</keyword>
<evidence type="ECO:0000256" key="1">
    <source>
        <dbReference type="ARBA" id="ARBA00009922"/>
    </source>
</evidence>
<dbReference type="GO" id="GO:0000725">
    <property type="term" value="P:recombinational repair"/>
    <property type="evidence" value="ECO:0007669"/>
    <property type="project" value="TreeGrafter"/>
</dbReference>
<evidence type="ECO:0000256" key="9">
    <source>
        <dbReference type="ARBA" id="ARBA00048988"/>
    </source>
</evidence>
<sequence>MTSAPALIELPAMTALPIHTHTKATPDYLASLNDEQRAAVEYDGQRGPLLVIAGAGSGKTKTLAHRVAHLAVQGADPQRILMLTFSRRAAAEMSRRVGLIINQVSSAPAAQRPPQFPWAGTFHGIGARLLRDYAERIGLHPAFTIHDRSDSEDLMAIVRHELEFSTTQQRFPTKSTCMAIYSRAVNSEQPLAEVLAQTFPWCAAWEADLKQLFANYVLAKQAQNVLDYDDLLLYWSQMAAEPAFAAELGARFDHVLVDEYQDTNRLQASILLALKRDGRGLTVVGDDAQSIYSFRAATVRNILDFPHHFSPPAQVTTLERNYRSTQPILDASNAVIGLAKERFTKNLWTDRTGSAKPRLVTVRDEADQARYVADQVLECRETGVPLKSQAVLFRTSSHSGALELELTRRNIPFVKFGGLKFLEAAHIKDVLSVLRWAENPRSRLAGFRVSTMLPGIGPVTATRLLDAMDAAHDPVVAMIGFTVPSAAAGDWATFVKHYVSLNRGESGWPGDVDSTVRWYESHLTRRYDDAVARKGDLVQLQRIAATYGTRERFLTEVTLDPPEATSDESGIPHRDEDYLILSTIHSAKGQEWQSVSVLNVVDGCIPSDLATGTCAEIEEERRLLYVAMTRAKDQLQLIVPQRFYVHQQSGFGDRHVYASPSRFISNKTMQLFESTEWPRPETTREATAGSRSTTRVDLAAKLKTMWK</sequence>
<dbReference type="InterPro" id="IPR014016">
    <property type="entry name" value="UvrD-like_ATP-bd"/>
</dbReference>
<evidence type="ECO:0000256" key="7">
    <source>
        <dbReference type="ARBA" id="ARBA00034617"/>
    </source>
</evidence>
<evidence type="ECO:0000256" key="5">
    <source>
        <dbReference type="ARBA" id="ARBA00022840"/>
    </source>
</evidence>
<dbReference type="SUPFAM" id="SSF52540">
    <property type="entry name" value="P-loop containing nucleoside triphosphate hydrolases"/>
    <property type="match status" value="1"/>
</dbReference>